<evidence type="ECO:0000256" key="6">
    <source>
        <dbReference type="ARBA" id="ARBA00023242"/>
    </source>
</evidence>
<dbReference type="InterPro" id="IPR045125">
    <property type="entry name" value="Sub1/Tcp4-like"/>
</dbReference>
<evidence type="ECO:0000256" key="7">
    <source>
        <dbReference type="SAM" id="Coils"/>
    </source>
</evidence>
<keyword evidence="7" id="KW-0175">Coiled coil</keyword>
<dbReference type="GO" id="GO:0060261">
    <property type="term" value="P:positive regulation of transcription initiation by RNA polymerase II"/>
    <property type="evidence" value="ECO:0007669"/>
    <property type="project" value="InterPro"/>
</dbReference>
<feature type="coiled-coil region" evidence="7">
    <location>
        <begin position="72"/>
        <end position="99"/>
    </location>
</feature>
<comment type="similarity">
    <text evidence="2">Belongs to the transcriptional coactivator PC4 family.</text>
</comment>
<evidence type="ECO:0000256" key="4">
    <source>
        <dbReference type="ARBA" id="ARBA00023125"/>
    </source>
</evidence>
<sequence length="182" mass="21044">MNSSATTPSPLSVIFPTQSQFYSTHHLTMPSSAQLMDAIRSYVQILPEEETIKLSTLREHLEKKFNTTLSSKEDKSAIKKNVMKVLKDLEEESDDVKNELPAPKRRKVSIPEYVTLDNIGLKRASISKFKGRVRLDLREYYEDRSTGETKPTKKGITLDYEAFKLLRRNMDLLEQMFESKMH</sequence>
<keyword evidence="6" id="KW-0539">Nucleus</keyword>
<name>A0A7S1KSE6_9EUKA</name>
<proteinExistence type="inferred from homology"/>
<evidence type="ECO:0000256" key="2">
    <source>
        <dbReference type="ARBA" id="ARBA00009001"/>
    </source>
</evidence>
<keyword evidence="4" id="KW-0238">DNA-binding</keyword>
<comment type="subcellular location">
    <subcellularLocation>
        <location evidence="1">Nucleus</location>
    </subcellularLocation>
</comment>
<dbReference type="Pfam" id="PF02229">
    <property type="entry name" value="PC4"/>
    <property type="match status" value="1"/>
</dbReference>
<organism evidence="9">
    <name type="scientific">Percolomonas cosmopolitus</name>
    <dbReference type="NCBI Taxonomy" id="63605"/>
    <lineage>
        <taxon>Eukaryota</taxon>
        <taxon>Discoba</taxon>
        <taxon>Heterolobosea</taxon>
        <taxon>Tetramitia</taxon>
        <taxon>Eutetramitia</taxon>
        <taxon>Percolomonadidae</taxon>
        <taxon>Percolomonas</taxon>
    </lineage>
</organism>
<dbReference type="EMBL" id="HBGD01008970">
    <property type="protein sequence ID" value="CAD9084145.1"/>
    <property type="molecule type" value="Transcribed_RNA"/>
</dbReference>
<accession>A0A7S1KSE6</accession>
<protein>
    <recommendedName>
        <fullName evidence="8">Transcriptional coactivator p15 (PC4) C-terminal domain-containing protein</fullName>
    </recommendedName>
</protein>
<feature type="domain" description="Transcriptional coactivator p15 (PC4) C-terminal" evidence="8">
    <location>
        <begin position="122"/>
        <end position="168"/>
    </location>
</feature>
<dbReference type="SUPFAM" id="SSF54447">
    <property type="entry name" value="ssDNA-binding transcriptional regulator domain"/>
    <property type="match status" value="1"/>
</dbReference>
<evidence type="ECO:0000256" key="3">
    <source>
        <dbReference type="ARBA" id="ARBA00023015"/>
    </source>
</evidence>
<keyword evidence="3" id="KW-0805">Transcription regulation</keyword>
<reference evidence="9" key="1">
    <citation type="submission" date="2021-01" db="EMBL/GenBank/DDBJ databases">
        <authorList>
            <person name="Corre E."/>
            <person name="Pelletier E."/>
            <person name="Niang G."/>
            <person name="Scheremetjew M."/>
            <person name="Finn R."/>
            <person name="Kale V."/>
            <person name="Holt S."/>
            <person name="Cochrane G."/>
            <person name="Meng A."/>
            <person name="Brown T."/>
            <person name="Cohen L."/>
        </authorList>
    </citation>
    <scope>NUCLEOTIDE SEQUENCE</scope>
    <source>
        <strain evidence="9">WS</strain>
    </source>
</reference>
<dbReference type="GO" id="GO:0005634">
    <property type="term" value="C:nucleus"/>
    <property type="evidence" value="ECO:0007669"/>
    <property type="project" value="UniProtKB-SubCell"/>
</dbReference>
<keyword evidence="5" id="KW-0804">Transcription</keyword>
<dbReference type="PANTHER" id="PTHR13215">
    <property type="entry name" value="RNA POLYMERASE II TRANSCRIPTIONAL COACTIVATOR"/>
    <property type="match status" value="1"/>
</dbReference>
<evidence type="ECO:0000256" key="1">
    <source>
        <dbReference type="ARBA" id="ARBA00004123"/>
    </source>
</evidence>
<dbReference type="GO" id="GO:0003677">
    <property type="term" value="F:DNA binding"/>
    <property type="evidence" value="ECO:0007669"/>
    <property type="project" value="UniProtKB-KW"/>
</dbReference>
<dbReference type="GO" id="GO:0003713">
    <property type="term" value="F:transcription coactivator activity"/>
    <property type="evidence" value="ECO:0007669"/>
    <property type="project" value="InterPro"/>
</dbReference>
<gene>
    <name evidence="9" type="ORF">PCOS0759_LOCUS7399</name>
</gene>
<evidence type="ECO:0000259" key="8">
    <source>
        <dbReference type="Pfam" id="PF02229"/>
    </source>
</evidence>
<dbReference type="AlphaFoldDB" id="A0A7S1KSE6"/>
<evidence type="ECO:0000313" key="9">
    <source>
        <dbReference type="EMBL" id="CAD9084145.1"/>
    </source>
</evidence>
<dbReference type="InterPro" id="IPR003173">
    <property type="entry name" value="PC4_C"/>
</dbReference>
<dbReference type="Gene3D" id="2.30.31.10">
    <property type="entry name" value="Transcriptional Coactivator Pc4, Chain A"/>
    <property type="match status" value="1"/>
</dbReference>
<evidence type="ECO:0000256" key="5">
    <source>
        <dbReference type="ARBA" id="ARBA00023163"/>
    </source>
</evidence>
<dbReference type="InterPro" id="IPR009044">
    <property type="entry name" value="ssDNA-bd_transcriptional_reg"/>
</dbReference>